<dbReference type="InterPro" id="IPR027417">
    <property type="entry name" value="P-loop_NTPase"/>
</dbReference>
<dbReference type="AlphaFoldDB" id="A0A916SRL4"/>
<organism evidence="1 2">
    <name type="scientific">Polaromonas eurypsychrophila</name>
    <dbReference type="NCBI Taxonomy" id="1614635"/>
    <lineage>
        <taxon>Bacteria</taxon>
        <taxon>Pseudomonadati</taxon>
        <taxon>Pseudomonadota</taxon>
        <taxon>Betaproteobacteria</taxon>
        <taxon>Burkholderiales</taxon>
        <taxon>Comamonadaceae</taxon>
        <taxon>Polaromonas</taxon>
    </lineage>
</organism>
<dbReference type="SUPFAM" id="SSF52540">
    <property type="entry name" value="P-loop containing nucleoside triphosphate hydrolases"/>
    <property type="match status" value="1"/>
</dbReference>
<evidence type="ECO:0000313" key="2">
    <source>
        <dbReference type="Proteomes" id="UP000620596"/>
    </source>
</evidence>
<dbReference type="RefSeq" id="WP_188710259.1">
    <property type="nucleotide sequence ID" value="NZ_BMIG01000024.1"/>
</dbReference>
<dbReference type="Gene3D" id="3.40.50.300">
    <property type="entry name" value="P-loop containing nucleotide triphosphate hydrolases"/>
    <property type="match status" value="1"/>
</dbReference>
<gene>
    <name evidence="1" type="ORF">GCM10011496_38900</name>
</gene>
<reference evidence="1" key="1">
    <citation type="journal article" date="2014" name="Int. J. Syst. Evol. Microbiol.">
        <title>Complete genome sequence of Corynebacterium casei LMG S-19264T (=DSM 44701T), isolated from a smear-ripened cheese.</title>
        <authorList>
            <consortium name="US DOE Joint Genome Institute (JGI-PGF)"/>
            <person name="Walter F."/>
            <person name="Albersmeier A."/>
            <person name="Kalinowski J."/>
            <person name="Ruckert C."/>
        </authorList>
    </citation>
    <scope>NUCLEOTIDE SEQUENCE</scope>
    <source>
        <strain evidence="1">CGMCC 1.15322</strain>
    </source>
</reference>
<sequence>MSELLINNGITVIGKMVNKNKPIIVVGTARGGTSMVAGVLAKLGIFMGDKAVAPVYEDTRLSKAFEDNDEVQIDKIINEYSVKNAKWGWKRPSSIEYLKYADDKFNSPIYIFIYKDILSIAQRNVISALEDISPAMRRAIKQYANSLEFLELKKPYAMLVSYDKALSNPKNFIHSLIDFYDLTPTIAQINDAIKFVQPNPHEYLDNSRITKAQGFLDKIENNIVYGWARFVHKKQFANVDIFVNDEKVGATIANLVRSDLSIRFAQPCAFEFYLSIPENSIVKIRARVTNEVVDLENSPIEIG</sequence>
<proteinExistence type="predicted"/>
<dbReference type="Proteomes" id="UP000620596">
    <property type="component" value="Unassembled WGS sequence"/>
</dbReference>
<reference evidence="1" key="2">
    <citation type="submission" date="2020-09" db="EMBL/GenBank/DDBJ databases">
        <authorList>
            <person name="Sun Q."/>
            <person name="Zhou Y."/>
        </authorList>
    </citation>
    <scope>NUCLEOTIDE SEQUENCE</scope>
    <source>
        <strain evidence="1">CGMCC 1.15322</strain>
    </source>
</reference>
<name>A0A916SRL4_9BURK</name>
<protein>
    <recommendedName>
        <fullName evidence="3">Sulfotransferase family protein</fullName>
    </recommendedName>
</protein>
<accession>A0A916SRL4</accession>
<comment type="caution">
    <text evidence="1">The sequence shown here is derived from an EMBL/GenBank/DDBJ whole genome shotgun (WGS) entry which is preliminary data.</text>
</comment>
<evidence type="ECO:0008006" key="3">
    <source>
        <dbReference type="Google" id="ProtNLM"/>
    </source>
</evidence>
<keyword evidence="2" id="KW-1185">Reference proteome</keyword>
<evidence type="ECO:0000313" key="1">
    <source>
        <dbReference type="EMBL" id="GGB14166.1"/>
    </source>
</evidence>
<dbReference type="EMBL" id="BMIG01000024">
    <property type="protein sequence ID" value="GGB14166.1"/>
    <property type="molecule type" value="Genomic_DNA"/>
</dbReference>